<keyword evidence="1" id="KW-0808">Transferase</keyword>
<proteinExistence type="predicted"/>
<dbReference type="Gene3D" id="3.40.50.10210">
    <property type="match status" value="1"/>
</dbReference>
<evidence type="ECO:0000313" key="2">
    <source>
        <dbReference type="Proteomes" id="UP000237797"/>
    </source>
</evidence>
<dbReference type="OrthoDB" id="9781491at2"/>
<accession>A0A2T0LEN0</accession>
<dbReference type="AlphaFoldDB" id="A0A2T0LEN0"/>
<keyword evidence="2" id="KW-1185">Reference proteome</keyword>
<dbReference type="GO" id="GO:0008939">
    <property type="term" value="F:nicotinate-nucleotide-dimethylbenzimidazole phosphoribosyltransferase activity"/>
    <property type="evidence" value="ECO:0007669"/>
    <property type="project" value="InterPro"/>
</dbReference>
<dbReference type="InterPro" id="IPR036087">
    <property type="entry name" value="Nict_dMeBzImd_PRibTrfase_sf"/>
</dbReference>
<dbReference type="RefSeq" id="WP_106345173.1">
    <property type="nucleotide sequence ID" value="NZ_PVNE01000012.1"/>
</dbReference>
<protein>
    <submittedName>
        <fullName evidence="1">Phosphoribosyltransferase-like protein</fullName>
    </submittedName>
</protein>
<dbReference type="SUPFAM" id="SSF52733">
    <property type="entry name" value="Nicotinate mononucleotide:5,6-dimethylbenzimidazole phosphoribosyltransferase (CobT)"/>
    <property type="match status" value="1"/>
</dbReference>
<keyword evidence="1" id="KW-0328">Glycosyltransferase</keyword>
<sequence>MIDNFARGGAAINVLTRRFGAELVVVNVGSNAKKLPPSVIDLRVRPGTANWLPARLTVGPMPGAHPGGPLRPASDYAPVCSDAGVCLSRRLRVGFFPADDRWAGPVGRSSADHRKMKKVPKDSRMGCCALGGVSLLAARRWGLIRTDLLGIVTKRLIGFLDFLPVAGRRVVRFIDKWKWRFFALLRNTGGKVDINADLDVVG</sequence>
<dbReference type="Pfam" id="PF02277">
    <property type="entry name" value="DBI_PRT"/>
    <property type="match status" value="1"/>
</dbReference>
<name>A0A2T0LEN0_9BACL</name>
<dbReference type="Proteomes" id="UP000237797">
    <property type="component" value="Unassembled WGS sequence"/>
</dbReference>
<organism evidence="1 2">
    <name type="scientific">Planifilum fimeticola</name>
    <dbReference type="NCBI Taxonomy" id="201975"/>
    <lineage>
        <taxon>Bacteria</taxon>
        <taxon>Bacillati</taxon>
        <taxon>Bacillota</taxon>
        <taxon>Bacilli</taxon>
        <taxon>Bacillales</taxon>
        <taxon>Thermoactinomycetaceae</taxon>
        <taxon>Planifilum</taxon>
    </lineage>
</organism>
<evidence type="ECO:0000313" key="1">
    <source>
        <dbReference type="EMBL" id="PRX40560.1"/>
    </source>
</evidence>
<gene>
    <name evidence="1" type="ORF">CLV97_11238</name>
</gene>
<dbReference type="EMBL" id="PVNE01000012">
    <property type="protein sequence ID" value="PRX40560.1"/>
    <property type="molecule type" value="Genomic_DNA"/>
</dbReference>
<dbReference type="InterPro" id="IPR003200">
    <property type="entry name" value="Nict_dMeBzImd_PRibTrfase"/>
</dbReference>
<comment type="caution">
    <text evidence="1">The sequence shown here is derived from an EMBL/GenBank/DDBJ whole genome shotgun (WGS) entry which is preliminary data.</text>
</comment>
<reference evidence="1 2" key="1">
    <citation type="submission" date="2018-03" db="EMBL/GenBank/DDBJ databases">
        <title>Genomic Encyclopedia of Archaeal and Bacterial Type Strains, Phase II (KMG-II): from individual species to whole genera.</title>
        <authorList>
            <person name="Goeker M."/>
        </authorList>
    </citation>
    <scope>NUCLEOTIDE SEQUENCE [LARGE SCALE GENOMIC DNA]</scope>
    <source>
        <strain evidence="1 2">DSM 44946</strain>
    </source>
</reference>